<proteinExistence type="predicted"/>
<dbReference type="EMBL" id="FWYF01000001">
    <property type="protein sequence ID" value="SMD32808.1"/>
    <property type="molecule type" value="Genomic_DNA"/>
</dbReference>
<accession>A0A1W2G901</accession>
<organism evidence="2 3">
    <name type="scientific">Reichenbachiella faecimaris</name>
    <dbReference type="NCBI Taxonomy" id="692418"/>
    <lineage>
        <taxon>Bacteria</taxon>
        <taxon>Pseudomonadati</taxon>
        <taxon>Bacteroidota</taxon>
        <taxon>Cytophagia</taxon>
        <taxon>Cytophagales</taxon>
        <taxon>Reichenbachiellaceae</taxon>
        <taxon>Reichenbachiella</taxon>
    </lineage>
</organism>
<keyword evidence="1" id="KW-1133">Transmembrane helix</keyword>
<keyword evidence="1" id="KW-0472">Membrane</keyword>
<name>A0A1W2G901_REIFA</name>
<dbReference type="AlphaFoldDB" id="A0A1W2G901"/>
<sequence>MADSLLFFELEGILIYCMGVLDFIILKKSLTLMLNFKQSISMSASTKSTLKLIAIVIVLLMVAMQLNFIIIPFLAAYKFWLMVVAAVLLLLAS</sequence>
<keyword evidence="3" id="KW-1185">Reference proteome</keyword>
<dbReference type="Proteomes" id="UP000192472">
    <property type="component" value="Unassembled WGS sequence"/>
</dbReference>
<feature type="transmembrane region" description="Helical" evidence="1">
    <location>
        <begin position="48"/>
        <end position="69"/>
    </location>
</feature>
<evidence type="ECO:0000313" key="3">
    <source>
        <dbReference type="Proteomes" id="UP000192472"/>
    </source>
</evidence>
<keyword evidence="1" id="KW-0812">Transmembrane</keyword>
<gene>
    <name evidence="2" type="ORF">SAMN04488029_1159</name>
</gene>
<evidence type="ECO:0000313" key="2">
    <source>
        <dbReference type="EMBL" id="SMD32808.1"/>
    </source>
</evidence>
<feature type="transmembrane region" description="Helical" evidence="1">
    <location>
        <begin position="6"/>
        <end position="27"/>
    </location>
</feature>
<evidence type="ECO:0000256" key="1">
    <source>
        <dbReference type="SAM" id="Phobius"/>
    </source>
</evidence>
<protein>
    <submittedName>
        <fullName evidence="2">Uncharacterized protein</fullName>
    </submittedName>
</protein>
<feature type="transmembrane region" description="Helical" evidence="1">
    <location>
        <begin position="75"/>
        <end position="92"/>
    </location>
</feature>
<dbReference type="STRING" id="692418.SAMN04488029_1159"/>
<reference evidence="2 3" key="1">
    <citation type="submission" date="2017-04" db="EMBL/GenBank/DDBJ databases">
        <authorList>
            <person name="Afonso C.L."/>
            <person name="Miller P.J."/>
            <person name="Scott M.A."/>
            <person name="Spackman E."/>
            <person name="Goraichik I."/>
            <person name="Dimitrov K.M."/>
            <person name="Suarez D.L."/>
            <person name="Swayne D.E."/>
        </authorList>
    </citation>
    <scope>NUCLEOTIDE SEQUENCE [LARGE SCALE GENOMIC DNA]</scope>
    <source>
        <strain evidence="2 3">DSM 26133</strain>
    </source>
</reference>